<reference evidence="4 5" key="1">
    <citation type="submission" date="2024-01" db="EMBL/GenBank/DDBJ databases">
        <title>novel species in genus Adlercreutzia.</title>
        <authorList>
            <person name="Liu X."/>
        </authorList>
    </citation>
    <scope>NUCLEOTIDE SEQUENCE [LARGE SCALE GENOMIC DNA]</scope>
    <source>
        <strain evidence="4 5">R7</strain>
    </source>
</reference>
<comment type="caution">
    <text evidence="2">Lacks conserved residue(s) required for the propagation of feature annotation.</text>
</comment>
<evidence type="ECO:0000256" key="2">
    <source>
        <dbReference type="PROSITE-ProRule" id="PRU01161"/>
    </source>
</evidence>
<dbReference type="InterPro" id="IPR037483">
    <property type="entry name" value="YjjU-like"/>
</dbReference>
<dbReference type="InterPro" id="IPR045943">
    <property type="entry name" value="DUF6363"/>
</dbReference>
<feature type="active site" description="Nucleophile" evidence="2">
    <location>
        <position position="58"/>
    </location>
</feature>
<evidence type="ECO:0000313" key="4">
    <source>
        <dbReference type="EMBL" id="MEC4177025.1"/>
    </source>
</evidence>
<accession>A0ABU6IKT5</accession>
<comment type="caution">
    <text evidence="4">The sequence shown here is derived from an EMBL/GenBank/DDBJ whole genome shotgun (WGS) entry which is preliminary data.</text>
</comment>
<evidence type="ECO:0000313" key="5">
    <source>
        <dbReference type="Proteomes" id="UP001349994"/>
    </source>
</evidence>
<dbReference type="SUPFAM" id="SSF52151">
    <property type="entry name" value="FabD/lysophospholipase-like"/>
    <property type="match status" value="1"/>
</dbReference>
<keyword evidence="5" id="KW-1185">Reference proteome</keyword>
<proteinExistence type="predicted"/>
<name>A0ABU6IKT5_9ACTN</name>
<feature type="active site" description="Proton acceptor" evidence="2">
    <location>
        <position position="186"/>
    </location>
</feature>
<evidence type="ECO:0000259" key="3">
    <source>
        <dbReference type="PROSITE" id="PS51635"/>
    </source>
</evidence>
<keyword evidence="1 2" id="KW-0443">Lipid metabolism</keyword>
<evidence type="ECO:0000256" key="1">
    <source>
        <dbReference type="ARBA" id="ARBA00023098"/>
    </source>
</evidence>
<dbReference type="PROSITE" id="PS51635">
    <property type="entry name" value="PNPLA"/>
    <property type="match status" value="1"/>
</dbReference>
<dbReference type="CDD" id="cd07208">
    <property type="entry name" value="Pat_hypo_Ecoli_yjju_like"/>
    <property type="match status" value="1"/>
</dbReference>
<dbReference type="Pfam" id="PF01734">
    <property type="entry name" value="Patatin"/>
    <property type="match status" value="1"/>
</dbReference>
<dbReference type="Proteomes" id="UP001349994">
    <property type="component" value="Unassembled WGS sequence"/>
</dbReference>
<dbReference type="Gene3D" id="3.40.1090.10">
    <property type="entry name" value="Cytosolic phospholipase A2 catalytic domain"/>
    <property type="match status" value="1"/>
</dbReference>
<dbReference type="Pfam" id="PF19890">
    <property type="entry name" value="DUF6363"/>
    <property type="match status" value="1"/>
</dbReference>
<feature type="short sequence motif" description="DGA/G" evidence="2">
    <location>
        <begin position="186"/>
        <end position="188"/>
    </location>
</feature>
<gene>
    <name evidence="4" type="ORF">VIN30_11250</name>
</gene>
<dbReference type="EMBL" id="JAYMFF010000030">
    <property type="protein sequence ID" value="MEC4177025.1"/>
    <property type="molecule type" value="Genomic_DNA"/>
</dbReference>
<dbReference type="InterPro" id="IPR016035">
    <property type="entry name" value="Acyl_Trfase/lysoPLipase"/>
</dbReference>
<dbReference type="RefSeq" id="WP_338211598.1">
    <property type="nucleotide sequence ID" value="NZ_JAYMFF010000030.1"/>
</dbReference>
<sequence length="311" mass="34513">MPDMSPTAPCADRAAMAINQPDVALIFEGGGMRNSYTAPMVVELLARNVNFGRVYGISAGSSHTVNYLVRDPKRARASFVELVQYPRFGGWGSFLAGHGYFNGPYLYEELIETAPEGDPMAFDWDTFRANPAEVHIEALDWDTGETVAFTKADMKTARDVGLMVRASSTMPIFMPPTTIGERTYVDGGMGDSWGILLNAARADGFERFCIIRTQPRGYRKRPMGRGAQALFRAAFRSHPVVAERTIARWQPYNALCDEIEALEKSGAAWAFYPDVMEITNKTTDYDALVRSYETGSSQARRDIASLLEWLG</sequence>
<protein>
    <submittedName>
        <fullName evidence="4">Patatin family protein</fullName>
    </submittedName>
</protein>
<keyword evidence="2" id="KW-0378">Hydrolase</keyword>
<dbReference type="InterPro" id="IPR002641">
    <property type="entry name" value="PNPLA_dom"/>
</dbReference>
<feature type="short sequence motif" description="GXSXG" evidence="2">
    <location>
        <begin position="56"/>
        <end position="60"/>
    </location>
</feature>
<feature type="domain" description="PNPLA" evidence="3">
    <location>
        <begin position="25"/>
        <end position="201"/>
    </location>
</feature>
<keyword evidence="2" id="KW-0442">Lipid degradation</keyword>
<organism evidence="4 5">
    <name type="scientific">Adlercreutzia wanghongyangiae</name>
    <dbReference type="NCBI Taxonomy" id="3111451"/>
    <lineage>
        <taxon>Bacteria</taxon>
        <taxon>Bacillati</taxon>
        <taxon>Actinomycetota</taxon>
        <taxon>Coriobacteriia</taxon>
        <taxon>Eggerthellales</taxon>
        <taxon>Eggerthellaceae</taxon>
        <taxon>Adlercreutzia</taxon>
    </lineage>
</organism>